<dbReference type="SMART" id="SM00356">
    <property type="entry name" value="ZnF_C3H1"/>
    <property type="match status" value="1"/>
</dbReference>
<keyword evidence="1 4" id="KW-0479">Metal-binding</keyword>
<feature type="zinc finger region" description="C3H1-type" evidence="4">
    <location>
        <begin position="66"/>
        <end position="94"/>
    </location>
</feature>
<evidence type="ECO:0000259" key="6">
    <source>
        <dbReference type="PROSITE" id="PS50103"/>
    </source>
</evidence>
<evidence type="ECO:0000256" key="5">
    <source>
        <dbReference type="SAM" id="MobiDB-lite"/>
    </source>
</evidence>
<dbReference type="AlphaFoldDB" id="A0A1J8PWT3"/>
<protein>
    <recommendedName>
        <fullName evidence="6">C3H1-type domain-containing protein</fullName>
    </recommendedName>
</protein>
<dbReference type="InterPro" id="IPR000571">
    <property type="entry name" value="Znf_CCCH"/>
</dbReference>
<keyword evidence="3 4" id="KW-0862">Zinc</keyword>
<dbReference type="Proteomes" id="UP000183567">
    <property type="component" value="Unassembled WGS sequence"/>
</dbReference>
<name>A0A1J8PWT3_9AGAM</name>
<accession>A0A1J8PWT3</accession>
<proteinExistence type="predicted"/>
<sequence length="288" mass="32761">MAREEPQEYAIATRVLLRDRFVFALCSRRGPEDRIFRGLILVDAQGVCPSIGVLDERLFSTCYYDMSSSGVCYAYAQTGECRYGSRCKYVHVEGVDLRDSNSSTERSQTSTQTPLDKFFAKYPEFDYNSSASASREFYRMCNKFGWGKEDDERQCAHNDFKDALVQQFNHIYGTDADDLASWNTLCQIVRVSPIPDTLKSCRKAVKKTHVNIVDLIDTKMTGEPVTVFASELKLSEYTKQTGKIFPRDNAYAGGLLRYLLRRIMNPRPEVASGRKTRSKRTSVTKVTS</sequence>
<organism evidence="7 8">
    <name type="scientific">Rhizopogon vesiculosus</name>
    <dbReference type="NCBI Taxonomy" id="180088"/>
    <lineage>
        <taxon>Eukaryota</taxon>
        <taxon>Fungi</taxon>
        <taxon>Dikarya</taxon>
        <taxon>Basidiomycota</taxon>
        <taxon>Agaricomycotina</taxon>
        <taxon>Agaricomycetes</taxon>
        <taxon>Agaricomycetidae</taxon>
        <taxon>Boletales</taxon>
        <taxon>Suillineae</taxon>
        <taxon>Rhizopogonaceae</taxon>
        <taxon>Rhizopogon</taxon>
    </lineage>
</organism>
<keyword evidence="8" id="KW-1185">Reference proteome</keyword>
<comment type="caution">
    <text evidence="7">The sequence shown here is derived from an EMBL/GenBank/DDBJ whole genome shotgun (WGS) entry which is preliminary data.</text>
</comment>
<evidence type="ECO:0000256" key="2">
    <source>
        <dbReference type="ARBA" id="ARBA00022771"/>
    </source>
</evidence>
<dbReference type="STRING" id="180088.A0A1J8PWT3"/>
<dbReference type="OrthoDB" id="6105938at2759"/>
<evidence type="ECO:0000313" key="7">
    <source>
        <dbReference type="EMBL" id="OJA12927.1"/>
    </source>
</evidence>
<dbReference type="SUPFAM" id="SSF90229">
    <property type="entry name" value="CCCH zinc finger"/>
    <property type="match status" value="1"/>
</dbReference>
<gene>
    <name evidence="7" type="ORF">AZE42_09298</name>
</gene>
<feature type="region of interest" description="Disordered" evidence="5">
    <location>
        <begin position="269"/>
        <end position="288"/>
    </location>
</feature>
<feature type="domain" description="C3H1-type" evidence="6">
    <location>
        <begin position="66"/>
        <end position="94"/>
    </location>
</feature>
<dbReference type="GO" id="GO:0008270">
    <property type="term" value="F:zinc ion binding"/>
    <property type="evidence" value="ECO:0007669"/>
    <property type="project" value="UniProtKB-KW"/>
</dbReference>
<reference evidence="7 8" key="1">
    <citation type="submission" date="2016-03" db="EMBL/GenBank/DDBJ databases">
        <title>Comparative genomics of the ectomycorrhizal sister species Rhizopogon vinicolor and Rhizopogon vesiculosus (Basidiomycota: Boletales) reveals a divergence of the mating type B locus.</title>
        <authorList>
            <person name="Mujic A.B."/>
            <person name="Kuo A."/>
            <person name="Tritt A."/>
            <person name="Lipzen A."/>
            <person name="Chen C."/>
            <person name="Johnson J."/>
            <person name="Sharma A."/>
            <person name="Barry K."/>
            <person name="Grigoriev I.V."/>
            <person name="Spatafora J.W."/>
        </authorList>
    </citation>
    <scope>NUCLEOTIDE SEQUENCE [LARGE SCALE GENOMIC DNA]</scope>
    <source>
        <strain evidence="7 8">AM-OR11-056</strain>
    </source>
</reference>
<dbReference type="EMBL" id="LVVM01004430">
    <property type="protein sequence ID" value="OJA12927.1"/>
    <property type="molecule type" value="Genomic_DNA"/>
</dbReference>
<dbReference type="PROSITE" id="PS50103">
    <property type="entry name" value="ZF_C3H1"/>
    <property type="match status" value="1"/>
</dbReference>
<dbReference type="Gene3D" id="4.10.1000.10">
    <property type="entry name" value="Zinc finger, CCCH-type"/>
    <property type="match status" value="1"/>
</dbReference>
<evidence type="ECO:0000256" key="4">
    <source>
        <dbReference type="PROSITE-ProRule" id="PRU00723"/>
    </source>
</evidence>
<evidence type="ECO:0000256" key="1">
    <source>
        <dbReference type="ARBA" id="ARBA00022723"/>
    </source>
</evidence>
<dbReference type="InterPro" id="IPR036855">
    <property type="entry name" value="Znf_CCCH_sf"/>
</dbReference>
<evidence type="ECO:0000313" key="8">
    <source>
        <dbReference type="Proteomes" id="UP000183567"/>
    </source>
</evidence>
<dbReference type="PANTHER" id="PTHR38846:SF1">
    <property type="entry name" value="C3H1-TYPE DOMAIN-CONTAINING PROTEIN"/>
    <property type="match status" value="1"/>
</dbReference>
<dbReference type="PANTHER" id="PTHR38846">
    <property type="entry name" value="C3H1-TYPE DOMAIN-CONTAINING PROTEIN"/>
    <property type="match status" value="1"/>
</dbReference>
<dbReference type="Pfam" id="PF00642">
    <property type="entry name" value="zf-CCCH"/>
    <property type="match status" value="1"/>
</dbReference>
<evidence type="ECO:0000256" key="3">
    <source>
        <dbReference type="ARBA" id="ARBA00022833"/>
    </source>
</evidence>
<keyword evidence="2 4" id="KW-0863">Zinc-finger</keyword>